<evidence type="ECO:0000256" key="3">
    <source>
        <dbReference type="ARBA" id="ARBA00023125"/>
    </source>
</evidence>
<evidence type="ECO:0000256" key="4">
    <source>
        <dbReference type="ARBA" id="ARBA00023163"/>
    </source>
</evidence>
<dbReference type="Proteomes" id="UP000187172">
    <property type="component" value="Unassembled WGS sequence"/>
</dbReference>
<dbReference type="Pfam" id="PF00196">
    <property type="entry name" value="GerE"/>
    <property type="match status" value="1"/>
</dbReference>
<name>A0A1R1ESG3_9BACL</name>
<dbReference type="EMBL" id="MRTP01000003">
    <property type="protein sequence ID" value="OMF54780.1"/>
    <property type="molecule type" value="Genomic_DNA"/>
</dbReference>
<dbReference type="InterPro" id="IPR001789">
    <property type="entry name" value="Sig_transdc_resp-reg_receiver"/>
</dbReference>
<dbReference type="STRING" id="297318.BK138_16680"/>
<dbReference type="RefSeq" id="WP_076170715.1">
    <property type="nucleotide sequence ID" value="NZ_MRTP01000003.1"/>
</dbReference>
<keyword evidence="3 8" id="KW-0238">DNA-binding</keyword>
<feature type="domain" description="HTH luxR-type" evidence="6">
    <location>
        <begin position="155"/>
        <end position="220"/>
    </location>
</feature>
<organism evidence="8 9">
    <name type="scientific">Paenibacillus rhizosphaerae</name>
    <dbReference type="NCBI Taxonomy" id="297318"/>
    <lineage>
        <taxon>Bacteria</taxon>
        <taxon>Bacillati</taxon>
        <taxon>Bacillota</taxon>
        <taxon>Bacilli</taxon>
        <taxon>Bacillales</taxon>
        <taxon>Paenibacillaceae</taxon>
        <taxon>Paenibacillus</taxon>
    </lineage>
</organism>
<evidence type="ECO:0000256" key="1">
    <source>
        <dbReference type="ARBA" id="ARBA00022553"/>
    </source>
</evidence>
<dbReference type="Gene3D" id="3.40.50.2300">
    <property type="match status" value="1"/>
</dbReference>
<dbReference type="InterPro" id="IPR058245">
    <property type="entry name" value="NreC/VraR/RcsB-like_REC"/>
</dbReference>
<feature type="domain" description="Response regulatory" evidence="7">
    <location>
        <begin position="7"/>
        <end position="123"/>
    </location>
</feature>
<dbReference type="SMART" id="SM00421">
    <property type="entry name" value="HTH_LUXR"/>
    <property type="match status" value="1"/>
</dbReference>
<dbReference type="PROSITE" id="PS50110">
    <property type="entry name" value="RESPONSE_REGULATORY"/>
    <property type="match status" value="1"/>
</dbReference>
<dbReference type="GO" id="GO:0003677">
    <property type="term" value="F:DNA binding"/>
    <property type="evidence" value="ECO:0007669"/>
    <property type="project" value="UniProtKB-KW"/>
</dbReference>
<evidence type="ECO:0000256" key="5">
    <source>
        <dbReference type="PROSITE-ProRule" id="PRU00169"/>
    </source>
</evidence>
<dbReference type="SUPFAM" id="SSF46894">
    <property type="entry name" value="C-terminal effector domain of the bipartite response regulators"/>
    <property type="match status" value="1"/>
</dbReference>
<evidence type="ECO:0000256" key="2">
    <source>
        <dbReference type="ARBA" id="ARBA00023015"/>
    </source>
</evidence>
<dbReference type="InterPro" id="IPR039420">
    <property type="entry name" value="WalR-like"/>
</dbReference>
<comment type="caution">
    <text evidence="8">The sequence shown here is derived from an EMBL/GenBank/DDBJ whole genome shotgun (WGS) entry which is preliminary data.</text>
</comment>
<dbReference type="PRINTS" id="PR00038">
    <property type="entry name" value="HTHLUXR"/>
</dbReference>
<feature type="modified residue" description="4-aspartylphosphate" evidence="5">
    <location>
        <position position="58"/>
    </location>
</feature>
<dbReference type="SUPFAM" id="SSF52172">
    <property type="entry name" value="CheY-like"/>
    <property type="match status" value="1"/>
</dbReference>
<dbReference type="PANTHER" id="PTHR43214">
    <property type="entry name" value="TWO-COMPONENT RESPONSE REGULATOR"/>
    <property type="match status" value="1"/>
</dbReference>
<accession>A0A1R1ESG3</accession>
<dbReference type="GO" id="GO:0006355">
    <property type="term" value="P:regulation of DNA-templated transcription"/>
    <property type="evidence" value="ECO:0007669"/>
    <property type="project" value="InterPro"/>
</dbReference>
<sequence>MDPERIRIIIADDQPLIRHGIGFIIKAQQDMEWCGEAGDGREAVNLALRTRPLIALMDVQMPGMNGIEATRELRRQLPECKVIILTTFDLEEYVYEGIRAGAVGYMLKDAAPEELLHSIRAASRGEAIYRTGAAARMISEALRQTESFQDRQDMRLSLPDPLTDRELEVLQEMAYGLKNEDIAAKLHISESTVKTHVHRVLQKIGAEDRTQAVVLAIRNQWVQ</sequence>
<evidence type="ECO:0000259" key="7">
    <source>
        <dbReference type="PROSITE" id="PS50110"/>
    </source>
</evidence>
<keyword evidence="2" id="KW-0805">Transcription regulation</keyword>
<dbReference type="PROSITE" id="PS00622">
    <property type="entry name" value="HTH_LUXR_1"/>
    <property type="match status" value="1"/>
</dbReference>
<evidence type="ECO:0000313" key="8">
    <source>
        <dbReference type="EMBL" id="OMF54780.1"/>
    </source>
</evidence>
<reference evidence="8 9" key="1">
    <citation type="submission" date="2016-11" db="EMBL/GenBank/DDBJ databases">
        <title>Paenibacillus species isolates.</title>
        <authorList>
            <person name="Beno S.M."/>
        </authorList>
    </citation>
    <scope>NUCLEOTIDE SEQUENCE [LARGE SCALE GENOMIC DNA]</scope>
    <source>
        <strain evidence="8 9">FSL R5-0378</strain>
    </source>
</reference>
<dbReference type="PROSITE" id="PS50043">
    <property type="entry name" value="HTH_LUXR_2"/>
    <property type="match status" value="1"/>
</dbReference>
<proteinExistence type="predicted"/>
<dbReference type="CDD" id="cd06170">
    <property type="entry name" value="LuxR_C_like"/>
    <property type="match status" value="1"/>
</dbReference>
<gene>
    <name evidence="8" type="ORF">BK138_16680</name>
</gene>
<dbReference type="AlphaFoldDB" id="A0A1R1ESG3"/>
<keyword evidence="9" id="KW-1185">Reference proteome</keyword>
<dbReference type="GO" id="GO:0000160">
    <property type="term" value="P:phosphorelay signal transduction system"/>
    <property type="evidence" value="ECO:0007669"/>
    <property type="project" value="InterPro"/>
</dbReference>
<evidence type="ECO:0000313" key="9">
    <source>
        <dbReference type="Proteomes" id="UP000187172"/>
    </source>
</evidence>
<evidence type="ECO:0000259" key="6">
    <source>
        <dbReference type="PROSITE" id="PS50043"/>
    </source>
</evidence>
<dbReference type="CDD" id="cd17535">
    <property type="entry name" value="REC_NarL-like"/>
    <property type="match status" value="1"/>
</dbReference>
<dbReference type="InterPro" id="IPR016032">
    <property type="entry name" value="Sig_transdc_resp-reg_C-effctor"/>
</dbReference>
<dbReference type="PANTHER" id="PTHR43214:SF24">
    <property type="entry name" value="TRANSCRIPTIONAL REGULATORY PROTEIN NARL-RELATED"/>
    <property type="match status" value="1"/>
</dbReference>
<protein>
    <submittedName>
        <fullName evidence="8">DNA-binding response regulator</fullName>
    </submittedName>
</protein>
<dbReference type="Pfam" id="PF00072">
    <property type="entry name" value="Response_reg"/>
    <property type="match status" value="1"/>
</dbReference>
<dbReference type="InterPro" id="IPR011006">
    <property type="entry name" value="CheY-like_superfamily"/>
</dbReference>
<dbReference type="InterPro" id="IPR000792">
    <property type="entry name" value="Tscrpt_reg_LuxR_C"/>
</dbReference>
<keyword evidence="1 5" id="KW-0597">Phosphoprotein</keyword>
<keyword evidence="4" id="KW-0804">Transcription</keyword>
<dbReference type="SMART" id="SM00448">
    <property type="entry name" value="REC"/>
    <property type="match status" value="1"/>
</dbReference>